<dbReference type="Gene3D" id="3.30.60.230">
    <property type="entry name" value="Lsr2, dimerization domain"/>
    <property type="match status" value="1"/>
</dbReference>
<dbReference type="InterPro" id="IPR055370">
    <property type="entry name" value="Lsr2_DNA-bd"/>
</dbReference>
<evidence type="ECO:0000313" key="4">
    <source>
        <dbReference type="EMBL" id="TFB85861.1"/>
    </source>
</evidence>
<evidence type="ECO:0000259" key="3">
    <source>
        <dbReference type="Pfam" id="PF23359"/>
    </source>
</evidence>
<keyword evidence="5" id="KW-1185">Reference proteome</keyword>
<sequence>MAQKVVTTTTIIDDLDGKPVDEGKAETIRFTFDAVAYEIDLSDANAKKLRDALKPYLDAARKTGRGTATRASAGKNDPAELAAAREWLRANGETVSDRGRVAAPLMEKYRANK</sequence>
<dbReference type="InterPro" id="IPR042261">
    <property type="entry name" value="Lsr2-like_dimerization"/>
</dbReference>
<dbReference type="Pfam" id="PF11774">
    <property type="entry name" value="Lsr2"/>
    <property type="match status" value="1"/>
</dbReference>
<reference evidence="4 5" key="1">
    <citation type="submission" date="2019-03" db="EMBL/GenBank/DDBJ databases">
        <title>Genomics of glacier-inhabiting Cryobacterium strains.</title>
        <authorList>
            <person name="Liu Q."/>
            <person name="Xin Y.-H."/>
        </authorList>
    </citation>
    <scope>NUCLEOTIDE SEQUENCE [LARGE SCALE GENOMIC DNA]</scope>
    <source>
        <strain evidence="4 5">MDB2-B</strain>
    </source>
</reference>
<dbReference type="Proteomes" id="UP000297608">
    <property type="component" value="Unassembled WGS sequence"/>
</dbReference>
<feature type="domain" description="Lsr2 DNA-binding" evidence="3">
    <location>
        <begin position="77"/>
        <end position="111"/>
    </location>
</feature>
<organism evidence="4 5">
    <name type="scientific">Cryobacterium algoricola</name>
    <dbReference type="NCBI Taxonomy" id="1259183"/>
    <lineage>
        <taxon>Bacteria</taxon>
        <taxon>Bacillati</taxon>
        <taxon>Actinomycetota</taxon>
        <taxon>Actinomycetes</taxon>
        <taxon>Micrococcales</taxon>
        <taxon>Microbacteriaceae</taxon>
        <taxon>Cryobacterium</taxon>
    </lineage>
</organism>
<dbReference type="InterPro" id="IPR036625">
    <property type="entry name" value="E3-bd_dom_sf"/>
</dbReference>
<dbReference type="RefSeq" id="WP_134535155.1">
    <property type="nucleotide sequence ID" value="NZ_SOFG01000016.1"/>
</dbReference>
<evidence type="ECO:0000256" key="1">
    <source>
        <dbReference type="ARBA" id="ARBA00023125"/>
    </source>
</evidence>
<proteinExistence type="predicted"/>
<dbReference type="InterPro" id="IPR024412">
    <property type="entry name" value="Lsr2_dim_dom"/>
</dbReference>
<name>A0ABY2IDL3_9MICO</name>
<dbReference type="Pfam" id="PF23359">
    <property type="entry name" value="Lsr2_DNA-bd"/>
    <property type="match status" value="1"/>
</dbReference>
<keyword evidence="1" id="KW-0238">DNA-binding</keyword>
<gene>
    <name evidence="4" type="ORF">E3O44_12730</name>
</gene>
<dbReference type="EMBL" id="SOFG01000016">
    <property type="protein sequence ID" value="TFB85861.1"/>
    <property type="molecule type" value="Genomic_DNA"/>
</dbReference>
<comment type="caution">
    <text evidence="4">The sequence shown here is derived from an EMBL/GenBank/DDBJ whole genome shotgun (WGS) entry which is preliminary data.</text>
</comment>
<protein>
    <submittedName>
        <fullName evidence="4">Lsr2 family protein</fullName>
    </submittedName>
</protein>
<feature type="domain" description="Lsr2 dimerization" evidence="2">
    <location>
        <begin position="1"/>
        <end position="64"/>
    </location>
</feature>
<accession>A0ABY2IDL3</accession>
<dbReference type="Gene3D" id="4.10.320.10">
    <property type="entry name" value="E3-binding domain"/>
    <property type="match status" value="1"/>
</dbReference>
<evidence type="ECO:0000313" key="5">
    <source>
        <dbReference type="Proteomes" id="UP000297608"/>
    </source>
</evidence>
<evidence type="ECO:0000259" key="2">
    <source>
        <dbReference type="Pfam" id="PF11774"/>
    </source>
</evidence>